<dbReference type="EMBL" id="CAKKNE010000001">
    <property type="protein sequence ID" value="CAH0365377.1"/>
    <property type="molecule type" value="Genomic_DNA"/>
</dbReference>
<dbReference type="PANTHER" id="PTHR23063">
    <property type="entry name" value="PHOSPHOLIPID ACYLTRANSFERASE"/>
    <property type="match status" value="1"/>
</dbReference>
<dbReference type="OrthoDB" id="206085at2759"/>
<dbReference type="AlphaFoldDB" id="A0A7S4A7U4"/>
<keyword evidence="6" id="KW-0443">Lipid metabolism</keyword>
<comment type="similarity">
    <text evidence="2">Belongs to the 1-acyl-sn-glycerol-3-phosphate acyltransferase family.</text>
</comment>
<dbReference type="InterPro" id="IPR002123">
    <property type="entry name" value="Plipid/glycerol_acylTrfase"/>
</dbReference>
<evidence type="ECO:0000256" key="3">
    <source>
        <dbReference type="ARBA" id="ARBA00022679"/>
    </source>
</evidence>
<dbReference type="GO" id="GO:0016020">
    <property type="term" value="C:membrane"/>
    <property type="evidence" value="ECO:0007669"/>
    <property type="project" value="UniProtKB-SubCell"/>
</dbReference>
<keyword evidence="4" id="KW-0812">Transmembrane</keyword>
<dbReference type="EMBL" id="HBIW01025535">
    <property type="protein sequence ID" value="CAE0706558.1"/>
    <property type="molecule type" value="Transcribed_RNA"/>
</dbReference>
<proteinExistence type="inferred from homology"/>
<evidence type="ECO:0000256" key="4">
    <source>
        <dbReference type="ARBA" id="ARBA00022692"/>
    </source>
</evidence>
<keyword evidence="8" id="KW-0012">Acyltransferase</keyword>
<organism evidence="10">
    <name type="scientific">Pelagomonas calceolata</name>
    <dbReference type="NCBI Taxonomy" id="35677"/>
    <lineage>
        <taxon>Eukaryota</taxon>
        <taxon>Sar</taxon>
        <taxon>Stramenopiles</taxon>
        <taxon>Ochrophyta</taxon>
        <taxon>Pelagophyceae</taxon>
        <taxon>Pelagomonadales</taxon>
        <taxon>Pelagomonadaceae</taxon>
        <taxon>Pelagomonas</taxon>
    </lineage>
</organism>
<keyword evidence="7" id="KW-0472">Membrane</keyword>
<evidence type="ECO:0000313" key="10">
    <source>
        <dbReference type="EMBL" id="CAE0706558.1"/>
    </source>
</evidence>
<evidence type="ECO:0000256" key="8">
    <source>
        <dbReference type="ARBA" id="ARBA00023315"/>
    </source>
</evidence>
<keyword evidence="3" id="KW-0808">Transferase</keyword>
<dbReference type="GO" id="GO:0016746">
    <property type="term" value="F:acyltransferase activity"/>
    <property type="evidence" value="ECO:0007669"/>
    <property type="project" value="UniProtKB-KW"/>
</dbReference>
<evidence type="ECO:0000256" key="1">
    <source>
        <dbReference type="ARBA" id="ARBA00004370"/>
    </source>
</evidence>
<dbReference type="Pfam" id="PF01553">
    <property type="entry name" value="Acyltransferase"/>
    <property type="match status" value="1"/>
</dbReference>
<dbReference type="SMART" id="SM00563">
    <property type="entry name" value="PlsC"/>
    <property type="match status" value="1"/>
</dbReference>
<reference evidence="11" key="2">
    <citation type="submission" date="2021-11" db="EMBL/GenBank/DDBJ databases">
        <authorList>
            <consortium name="Genoscope - CEA"/>
            <person name="William W."/>
        </authorList>
    </citation>
    <scope>NUCLEOTIDE SEQUENCE</scope>
</reference>
<reference evidence="10" key="1">
    <citation type="submission" date="2021-01" db="EMBL/GenBank/DDBJ databases">
        <authorList>
            <person name="Corre E."/>
            <person name="Pelletier E."/>
            <person name="Niang G."/>
            <person name="Scheremetjew M."/>
            <person name="Finn R."/>
            <person name="Kale V."/>
            <person name="Holt S."/>
            <person name="Cochrane G."/>
            <person name="Meng A."/>
            <person name="Brown T."/>
            <person name="Cohen L."/>
        </authorList>
    </citation>
    <scope>NUCLEOTIDE SEQUENCE</scope>
    <source>
        <strain evidence="10">CCMP1756</strain>
    </source>
</reference>
<dbReference type="Proteomes" id="UP000789595">
    <property type="component" value="Unassembled WGS sequence"/>
</dbReference>
<evidence type="ECO:0000259" key="9">
    <source>
        <dbReference type="SMART" id="SM00563"/>
    </source>
</evidence>
<keyword evidence="5" id="KW-1133">Transmembrane helix</keyword>
<evidence type="ECO:0000313" key="12">
    <source>
        <dbReference type="Proteomes" id="UP000789595"/>
    </source>
</evidence>
<evidence type="ECO:0000256" key="5">
    <source>
        <dbReference type="ARBA" id="ARBA00022989"/>
    </source>
</evidence>
<comment type="subcellular location">
    <subcellularLocation>
        <location evidence="1">Membrane</location>
    </subcellularLocation>
</comment>
<feature type="domain" description="Phospholipid/glycerol acyltransferase" evidence="9">
    <location>
        <begin position="103"/>
        <end position="218"/>
    </location>
</feature>
<dbReference type="SUPFAM" id="SSF69593">
    <property type="entry name" value="Glycerol-3-phosphate (1)-acyltransferase"/>
    <property type="match status" value="1"/>
</dbReference>
<sequence length="312" mass="33742">MPQAPTEELPHRARVVPFRFADVGIINVILLPIRITIWIGVWVFALIATLAYSYLRSLPGADALYRAATKASSYILLRSAGFRVRIVGAALADDLASTTKNRHAVVANHIAVYDPWTLMCAVGPVAFVARQGLFGVPVVGRVLTAMGAVGVDRRATASPGGGGARREISERLSGDAEVRWPLLIFPEGATTTGRGLAAFRSGAFAPRAPVLPVVISYTCPSGFDLSYTDNQSTASAVLWHFVRSLLERGKTIDVRVLEPLRPTPLMRTDAATYAGAVRAAMLDAMPGARDWHDWDNRRMRDAWYGADAASKD</sequence>
<evidence type="ECO:0000256" key="7">
    <source>
        <dbReference type="ARBA" id="ARBA00023136"/>
    </source>
</evidence>
<keyword evidence="12" id="KW-1185">Reference proteome</keyword>
<dbReference type="PANTHER" id="PTHR23063:SF52">
    <property type="entry name" value="LYSOPHOSPHATIDYLCHOLINE ACYLTRANSFERASE"/>
    <property type="match status" value="1"/>
</dbReference>
<evidence type="ECO:0000256" key="6">
    <source>
        <dbReference type="ARBA" id="ARBA00023098"/>
    </source>
</evidence>
<accession>A0A7S4A7U4</accession>
<evidence type="ECO:0000256" key="2">
    <source>
        <dbReference type="ARBA" id="ARBA00008655"/>
    </source>
</evidence>
<dbReference type="GO" id="GO:0006629">
    <property type="term" value="P:lipid metabolic process"/>
    <property type="evidence" value="ECO:0007669"/>
    <property type="project" value="UniProtKB-KW"/>
</dbReference>
<evidence type="ECO:0000313" key="11">
    <source>
        <dbReference type="EMBL" id="CAH0365377.1"/>
    </source>
</evidence>
<protein>
    <recommendedName>
        <fullName evidence="9">Phospholipid/glycerol acyltransferase domain-containing protein</fullName>
    </recommendedName>
</protein>
<gene>
    <name evidence="10" type="ORF">PCAL00307_LOCUS22009</name>
    <name evidence="11" type="ORF">PECAL_1P18160</name>
</gene>
<name>A0A7S4A7U4_9STRA</name>